<dbReference type="PANTHER" id="PTHR12151:SF25">
    <property type="entry name" value="LINALOOL DEHYDRATASE_ISOMERASE DOMAIN-CONTAINING PROTEIN"/>
    <property type="match status" value="1"/>
</dbReference>
<comment type="similarity">
    <text evidence="1">Belongs to the SCO1/2 family.</text>
</comment>
<dbReference type="InterPro" id="IPR013766">
    <property type="entry name" value="Thioredoxin_domain"/>
</dbReference>
<dbReference type="PROSITE" id="PS51352">
    <property type="entry name" value="THIOREDOXIN_2"/>
    <property type="match status" value="1"/>
</dbReference>
<evidence type="ECO:0000313" key="5">
    <source>
        <dbReference type="EMBL" id="MFD2863067.1"/>
    </source>
</evidence>
<comment type="caution">
    <text evidence="5">The sequence shown here is derived from an EMBL/GenBank/DDBJ whole genome shotgun (WGS) entry which is preliminary data.</text>
</comment>
<dbReference type="PANTHER" id="PTHR12151">
    <property type="entry name" value="ELECTRON TRANSPORT PROTIN SCO1/SENC FAMILY MEMBER"/>
    <property type="match status" value="1"/>
</dbReference>
<name>A0ABW5XJC9_9SPHI</name>
<dbReference type="RefSeq" id="WP_377121970.1">
    <property type="nucleotide sequence ID" value="NZ_JBHUON010000001.1"/>
</dbReference>
<evidence type="ECO:0000256" key="3">
    <source>
        <dbReference type="SAM" id="Phobius"/>
    </source>
</evidence>
<gene>
    <name evidence="5" type="ORF">ACFSYC_00085</name>
</gene>
<keyword evidence="3" id="KW-0812">Transmembrane</keyword>
<dbReference type="Proteomes" id="UP001597601">
    <property type="component" value="Unassembled WGS sequence"/>
</dbReference>
<feature type="transmembrane region" description="Helical" evidence="3">
    <location>
        <begin position="12"/>
        <end position="28"/>
    </location>
</feature>
<accession>A0ABW5XJC9</accession>
<reference evidence="6" key="1">
    <citation type="journal article" date="2019" name="Int. J. Syst. Evol. Microbiol.">
        <title>The Global Catalogue of Microorganisms (GCM) 10K type strain sequencing project: providing services to taxonomists for standard genome sequencing and annotation.</title>
        <authorList>
            <consortium name="The Broad Institute Genomics Platform"/>
            <consortium name="The Broad Institute Genome Sequencing Center for Infectious Disease"/>
            <person name="Wu L."/>
            <person name="Ma J."/>
        </authorList>
    </citation>
    <scope>NUCLEOTIDE SEQUENCE [LARGE SCALE GENOMIC DNA]</scope>
    <source>
        <strain evidence="6">KCTC 52232</strain>
    </source>
</reference>
<protein>
    <submittedName>
        <fullName evidence="5">SCO family protein</fullName>
    </submittedName>
</protein>
<keyword evidence="2" id="KW-0186">Copper</keyword>
<dbReference type="InterPro" id="IPR003782">
    <property type="entry name" value="SCO1/SenC"/>
</dbReference>
<dbReference type="SUPFAM" id="SSF52833">
    <property type="entry name" value="Thioredoxin-like"/>
    <property type="match status" value="1"/>
</dbReference>
<dbReference type="Pfam" id="PF02630">
    <property type="entry name" value="SCO1-SenC"/>
    <property type="match status" value="1"/>
</dbReference>
<keyword evidence="6" id="KW-1185">Reference proteome</keyword>
<keyword evidence="3" id="KW-1133">Transmembrane helix</keyword>
<organism evidence="5 6">
    <name type="scientific">Mucilaginibacter antarcticus</name>
    <dbReference type="NCBI Taxonomy" id="1855725"/>
    <lineage>
        <taxon>Bacteria</taxon>
        <taxon>Pseudomonadati</taxon>
        <taxon>Bacteroidota</taxon>
        <taxon>Sphingobacteriia</taxon>
        <taxon>Sphingobacteriales</taxon>
        <taxon>Sphingobacteriaceae</taxon>
        <taxon>Mucilaginibacter</taxon>
    </lineage>
</organism>
<dbReference type="CDD" id="cd02968">
    <property type="entry name" value="SCO"/>
    <property type="match status" value="1"/>
</dbReference>
<evidence type="ECO:0000256" key="2">
    <source>
        <dbReference type="ARBA" id="ARBA00023008"/>
    </source>
</evidence>
<dbReference type="EMBL" id="JBHUON010000001">
    <property type="protein sequence ID" value="MFD2863067.1"/>
    <property type="molecule type" value="Genomic_DNA"/>
</dbReference>
<proteinExistence type="inferred from homology"/>
<sequence length="234" mass="26715">MIRKISPVKKILILVMILALPGFLYYLLNTKGKNRYKPLPYFGPKEMSGTSHKFHGEVIPDTTYHQLPAFKLVDQNGDTVSSESLANKIFIVNFFYTNCPAVCNTINNNIKGLLNDYAKNKMFVFISITVDPERDSVAALQKYAENFKPPGIEWKFLTGDTSVIYPLARKGFLVDAVKVNKDEFIYSDKLIMIDKEKHVRGYYSGTSIKDIAKLNDEIKVMIAEELRKIDKPLY</sequence>
<evidence type="ECO:0000259" key="4">
    <source>
        <dbReference type="PROSITE" id="PS51352"/>
    </source>
</evidence>
<evidence type="ECO:0000256" key="1">
    <source>
        <dbReference type="ARBA" id="ARBA00010996"/>
    </source>
</evidence>
<dbReference type="InterPro" id="IPR036249">
    <property type="entry name" value="Thioredoxin-like_sf"/>
</dbReference>
<feature type="domain" description="Thioredoxin" evidence="4">
    <location>
        <begin position="61"/>
        <end position="223"/>
    </location>
</feature>
<keyword evidence="3" id="KW-0472">Membrane</keyword>
<dbReference type="Gene3D" id="3.40.30.10">
    <property type="entry name" value="Glutaredoxin"/>
    <property type="match status" value="1"/>
</dbReference>
<evidence type="ECO:0000313" key="6">
    <source>
        <dbReference type="Proteomes" id="UP001597601"/>
    </source>
</evidence>